<dbReference type="InterPro" id="IPR039971">
    <property type="entry name" value="CWC24-like"/>
</dbReference>
<evidence type="ECO:0000256" key="1">
    <source>
        <dbReference type="ARBA" id="ARBA00022723"/>
    </source>
</evidence>
<evidence type="ECO:0000259" key="7">
    <source>
        <dbReference type="PROSITE" id="PS50103"/>
    </source>
</evidence>
<dbReference type="FunFam" id="3.30.40.10:FF:000045">
    <property type="entry name" value="RING finger protein 113A"/>
    <property type="match status" value="1"/>
</dbReference>
<dbReference type="NCBIfam" id="TIGR01549">
    <property type="entry name" value="HAD-SF-IA-v1"/>
    <property type="match status" value="1"/>
</dbReference>
<dbReference type="GO" id="GO:0034247">
    <property type="term" value="P:snoRNA splicing"/>
    <property type="evidence" value="ECO:0007669"/>
    <property type="project" value="TreeGrafter"/>
</dbReference>
<dbReference type="PANTHER" id="PTHR12930:SF0">
    <property type="entry name" value="RING FINGER PROTEIN 113B"/>
    <property type="match status" value="1"/>
</dbReference>
<dbReference type="AlphaFoldDB" id="A0A915BPB0"/>
<accession>A0A915BPB0</accession>
<evidence type="ECO:0000256" key="2">
    <source>
        <dbReference type="ARBA" id="ARBA00022771"/>
    </source>
</evidence>
<dbReference type="PROSITE" id="PS50089">
    <property type="entry name" value="ZF_RING_2"/>
    <property type="match status" value="1"/>
</dbReference>
<feature type="compositionally biased region" description="Basic and acidic residues" evidence="5">
    <location>
        <begin position="576"/>
        <end position="586"/>
    </location>
</feature>
<dbReference type="GO" id="GO:0005684">
    <property type="term" value="C:U2-type spliceosomal complex"/>
    <property type="evidence" value="ECO:0007669"/>
    <property type="project" value="TreeGrafter"/>
</dbReference>
<evidence type="ECO:0000256" key="3">
    <source>
        <dbReference type="ARBA" id="ARBA00022833"/>
    </source>
</evidence>
<dbReference type="InterPro" id="IPR023214">
    <property type="entry name" value="HAD_sf"/>
</dbReference>
<dbReference type="PANTHER" id="PTHR12930">
    <property type="entry name" value="ZINC FINGER PROTEIN 183"/>
    <property type="match status" value="1"/>
</dbReference>
<dbReference type="PROSITE" id="PS00518">
    <property type="entry name" value="ZF_RING_1"/>
    <property type="match status" value="1"/>
</dbReference>
<dbReference type="InterPro" id="IPR011949">
    <property type="entry name" value="HAD-SF_hydro_IA_REG-2-like"/>
</dbReference>
<dbReference type="WBParaSite" id="PgR047_g060_t01">
    <property type="protein sequence ID" value="PgR047_g060_t01"/>
    <property type="gene ID" value="PgR047_g060"/>
</dbReference>
<dbReference type="InterPro" id="IPR036855">
    <property type="entry name" value="Znf_CCCH_sf"/>
</dbReference>
<feature type="domain" description="C3H1-type" evidence="7">
    <location>
        <begin position="421"/>
        <end position="449"/>
    </location>
</feature>
<feature type="domain" description="RING-type" evidence="6">
    <location>
        <begin position="491"/>
        <end position="529"/>
    </location>
</feature>
<evidence type="ECO:0000313" key="9">
    <source>
        <dbReference type="WBParaSite" id="PgR047_g060_t01"/>
    </source>
</evidence>
<proteinExistence type="predicted"/>
<dbReference type="InterPro" id="IPR006439">
    <property type="entry name" value="HAD-SF_hydro_IA"/>
</dbReference>
<organism evidence="8 9">
    <name type="scientific">Parascaris univalens</name>
    <name type="common">Nematode worm</name>
    <dbReference type="NCBI Taxonomy" id="6257"/>
    <lineage>
        <taxon>Eukaryota</taxon>
        <taxon>Metazoa</taxon>
        <taxon>Ecdysozoa</taxon>
        <taxon>Nematoda</taxon>
        <taxon>Chromadorea</taxon>
        <taxon>Rhabditida</taxon>
        <taxon>Spirurina</taxon>
        <taxon>Ascaridomorpha</taxon>
        <taxon>Ascaridoidea</taxon>
        <taxon>Ascarididae</taxon>
        <taxon>Parascaris</taxon>
    </lineage>
</organism>
<dbReference type="Gene3D" id="3.30.40.10">
    <property type="entry name" value="Zinc/RING finger domain, C3HC4 (zinc finger)"/>
    <property type="match status" value="1"/>
</dbReference>
<dbReference type="Gene3D" id="1.10.150.720">
    <property type="entry name" value="Haloacid dehalogenase-like hydrolase"/>
    <property type="match status" value="1"/>
</dbReference>
<dbReference type="SMART" id="SM00356">
    <property type="entry name" value="ZnF_C3H1"/>
    <property type="match status" value="1"/>
</dbReference>
<feature type="region of interest" description="Disordered" evidence="5">
    <location>
        <begin position="263"/>
        <end position="318"/>
    </location>
</feature>
<keyword evidence="1 4" id="KW-0479">Metal-binding</keyword>
<reference evidence="9" key="1">
    <citation type="submission" date="2022-11" db="UniProtKB">
        <authorList>
            <consortium name="WormBaseParasite"/>
        </authorList>
    </citation>
    <scope>IDENTIFICATION</scope>
</reference>
<dbReference type="CDD" id="cd16539">
    <property type="entry name" value="RING-HC_RNF113A_B"/>
    <property type="match status" value="1"/>
</dbReference>
<feature type="region of interest" description="Disordered" evidence="5">
    <location>
        <begin position="548"/>
        <end position="592"/>
    </location>
</feature>
<dbReference type="SUPFAM" id="SSF57850">
    <property type="entry name" value="RING/U-box"/>
    <property type="match status" value="1"/>
</dbReference>
<dbReference type="InterPro" id="IPR044924">
    <property type="entry name" value="HAD-SF_hydro_IA_REG-2-like_cap"/>
</dbReference>
<dbReference type="SUPFAM" id="SSF90229">
    <property type="entry name" value="CCCH zinc finger"/>
    <property type="match status" value="1"/>
</dbReference>
<dbReference type="SMART" id="SM00184">
    <property type="entry name" value="RING"/>
    <property type="match status" value="1"/>
</dbReference>
<dbReference type="Proteomes" id="UP000887569">
    <property type="component" value="Unplaced"/>
</dbReference>
<evidence type="ECO:0000259" key="6">
    <source>
        <dbReference type="PROSITE" id="PS50089"/>
    </source>
</evidence>
<keyword evidence="2 4" id="KW-0863">Zinc-finger</keyword>
<dbReference type="SFLD" id="SFLDS00003">
    <property type="entry name" value="Haloacid_Dehalogenase"/>
    <property type="match status" value="1"/>
</dbReference>
<dbReference type="PROSITE" id="PS50103">
    <property type="entry name" value="ZF_C3H1"/>
    <property type="match status" value="1"/>
</dbReference>
<dbReference type="InterPro" id="IPR036412">
    <property type="entry name" value="HAD-like_sf"/>
</dbReference>
<evidence type="ECO:0000313" key="8">
    <source>
        <dbReference type="Proteomes" id="UP000887569"/>
    </source>
</evidence>
<name>A0A915BPB0_PARUN</name>
<dbReference type="Pfam" id="PF13920">
    <property type="entry name" value="zf-C3HC4_3"/>
    <property type="match status" value="1"/>
</dbReference>
<dbReference type="GO" id="GO:0008270">
    <property type="term" value="F:zinc ion binding"/>
    <property type="evidence" value="ECO:0007669"/>
    <property type="project" value="UniProtKB-KW"/>
</dbReference>
<dbReference type="InterPro" id="IPR017907">
    <property type="entry name" value="Znf_RING_CS"/>
</dbReference>
<evidence type="ECO:0000256" key="4">
    <source>
        <dbReference type="PROSITE-ProRule" id="PRU00723"/>
    </source>
</evidence>
<dbReference type="Pfam" id="PF00702">
    <property type="entry name" value="Hydrolase"/>
    <property type="match status" value="1"/>
</dbReference>
<dbReference type="SUPFAM" id="SSF56784">
    <property type="entry name" value="HAD-like"/>
    <property type="match status" value="1"/>
</dbReference>
<dbReference type="SFLD" id="SFLDG01129">
    <property type="entry name" value="C1.5:_HAD__Beta-PGM__Phosphata"/>
    <property type="match status" value="1"/>
</dbReference>
<dbReference type="Pfam" id="PF00642">
    <property type="entry name" value="zf-CCCH"/>
    <property type="match status" value="1"/>
</dbReference>
<dbReference type="InterPro" id="IPR013083">
    <property type="entry name" value="Znf_RING/FYVE/PHD"/>
</dbReference>
<dbReference type="InterPro" id="IPR000571">
    <property type="entry name" value="Znf_CCCH"/>
</dbReference>
<feature type="compositionally biased region" description="Basic and acidic residues" evidence="5">
    <location>
        <begin position="548"/>
        <end position="558"/>
    </location>
</feature>
<keyword evidence="3 4" id="KW-0862">Zinc</keyword>
<protein>
    <submittedName>
        <fullName evidence="9">RING finger protein 113A</fullName>
    </submittedName>
</protein>
<dbReference type="NCBIfam" id="TIGR02252">
    <property type="entry name" value="DREG-2"/>
    <property type="match status" value="1"/>
</dbReference>
<sequence>SDEVLILICRSHRVSSKTMPSLLSGTVRLLTLDAMDTIIRLPKSVGKVYTDFARQFGVDCDDVALTTAFRNNFHALSVSKPCYGFGKDGSFAWWTELIKSCFEEVNALSKFASFNDFSKELFDHFGTTAPWQLIDTEAFEFISQIRKKGIHIGVISNFDSRLRTVLDGFGLLSSIDLMLLSGEIGIEKPDARLFQIAANRFELSNMNQLLHIGDNVKKDYKGALAAVSRRMSEADDAQGSEVAIFRRRERGTRTMAATRKRCNESECSSDDEAASAVKMALRRPRRKNPMVQTTSKRKLATEEAYPGSSSSSGNEDRANIGSAEVEGAFKSSGTAEREGPADMGATAVTEIDTDIQHDAQAQFERVQKALKEGHDDKIYLGSAMYGAKEKKDTARGNASSGWNRVGPIRAPNFIRQSVRWDFAPDICKDYKETGFCTFGDSCKFLHDRTDYKHGWEIERDYAAGRMAEEDPDKYVIHSSDEEDECTLPFRCFICRQSFTNPVVTKCKHYFCERCALGHFRKTPRCFVCDQNTMGVFNVAKELIAKLKESEEGMNKKEVEDDDENSNDDQNSGTKIEMLKEESKQDESDPSSE</sequence>
<keyword evidence="8" id="KW-1185">Reference proteome</keyword>
<dbReference type="Gene3D" id="3.40.50.1000">
    <property type="entry name" value="HAD superfamily/HAD-like"/>
    <property type="match status" value="1"/>
</dbReference>
<feature type="zinc finger region" description="C3H1-type" evidence="4">
    <location>
        <begin position="421"/>
        <end position="449"/>
    </location>
</feature>
<evidence type="ECO:0000256" key="5">
    <source>
        <dbReference type="SAM" id="MobiDB-lite"/>
    </source>
</evidence>
<dbReference type="InterPro" id="IPR001841">
    <property type="entry name" value="Znf_RING"/>
</dbReference>